<evidence type="ECO:0000256" key="16">
    <source>
        <dbReference type="ARBA" id="ARBA00076418"/>
    </source>
</evidence>
<dbReference type="SUPFAM" id="SSF51246">
    <property type="entry name" value="Rudiment single hybrid motif"/>
    <property type="match status" value="1"/>
</dbReference>
<dbReference type="PROSITE" id="PS50968">
    <property type="entry name" value="BIOTINYL_LIPOYL"/>
    <property type="match status" value="1"/>
</dbReference>
<dbReference type="GO" id="GO:0004485">
    <property type="term" value="F:methylcrotonoyl-CoA carboxylase activity"/>
    <property type="evidence" value="ECO:0007669"/>
    <property type="project" value="UniProtKB-EC"/>
</dbReference>
<evidence type="ECO:0000256" key="5">
    <source>
        <dbReference type="ARBA" id="ARBA00022840"/>
    </source>
</evidence>
<dbReference type="InterPro" id="IPR005482">
    <property type="entry name" value="Biotin_COase_C"/>
</dbReference>
<dbReference type="CDD" id="cd06850">
    <property type="entry name" value="biotinyl_domain"/>
    <property type="match status" value="1"/>
</dbReference>
<dbReference type="Gene3D" id="3.30.470.20">
    <property type="entry name" value="ATP-grasp fold, B domain"/>
    <property type="match status" value="1"/>
</dbReference>
<reference evidence="22" key="2">
    <citation type="submission" date="2025-09" db="UniProtKB">
        <authorList>
            <consortium name="Ensembl"/>
        </authorList>
    </citation>
    <scope>IDENTIFICATION</scope>
</reference>
<evidence type="ECO:0000256" key="10">
    <source>
        <dbReference type="ARBA" id="ARBA00026116"/>
    </source>
</evidence>
<dbReference type="Proteomes" id="UP000694557">
    <property type="component" value="Unassembled WGS sequence"/>
</dbReference>
<dbReference type="InterPro" id="IPR000089">
    <property type="entry name" value="Biotin_lipoyl"/>
</dbReference>
<evidence type="ECO:0000259" key="19">
    <source>
        <dbReference type="PROSITE" id="PS50968"/>
    </source>
</evidence>
<evidence type="ECO:0000256" key="14">
    <source>
        <dbReference type="ARBA" id="ARBA00070568"/>
    </source>
</evidence>
<comment type="catalytic activity">
    <reaction evidence="11">
        <text>3-methylbut-2-enoyl-CoA + hydrogencarbonate + ATP = 3-methyl-(2E)-glutaconyl-CoA + ADP + phosphate + H(+)</text>
        <dbReference type="Rhea" id="RHEA:13589"/>
        <dbReference type="ChEBI" id="CHEBI:15378"/>
        <dbReference type="ChEBI" id="CHEBI:17544"/>
        <dbReference type="ChEBI" id="CHEBI:30616"/>
        <dbReference type="ChEBI" id="CHEBI:43474"/>
        <dbReference type="ChEBI" id="CHEBI:57344"/>
        <dbReference type="ChEBI" id="CHEBI:57346"/>
        <dbReference type="ChEBI" id="CHEBI:456216"/>
        <dbReference type="EC" id="6.4.1.4"/>
    </reaction>
</comment>
<dbReference type="PROSITE" id="PS00188">
    <property type="entry name" value="BIOTIN"/>
    <property type="match status" value="1"/>
</dbReference>
<sequence>ALAISAVLMPPCSMPKAHWRRWVGTLGIFVLGQGRIEKVLIANRGEIACRVMRTAKKMGVRSVAVYSDADRHSMHVAMADEAYNIGPAASQQSYLSMEKVLEVAKRSGSHVCQAVHPGYGFLSENTEFAEACKQEGIIFIGPPSSAIRDMGIKSTSKYIMSAAGVPIIEGYHGDDQSDEKLQAEAVRIGYPVMIKAVRGGGGKGMRISHTAEDFHEQLESARREARKSFNDDVMLVEKFVEDPRHVEVQVFGDQHGNAVYLFERDCSVQRRHQKIIEEAPGVSAGYRTTRLPPGTVEFIMDAQHNFYFMEMNTRLQVEHPVSEMITGTDLVEWQLRVAAGERLPLLQDEIELMGHSFEARIYAEDPNNDFLPGAGPLLHLSTPPADEYTRIETGVREGDEVSAHYDPMIAKLVVWGEDRSAALKKLRYCLRQYNIVGLNTNIDFLLSLSGHPEFEAGNVTTSFIPQHYEQLFPKPIPPSRATLCQAALGLLLRERASTQTFRDKSNDPFSPFACSNGRRVNILYSRNMTLQLGETKVEVTVTYNSDGTYSMEIGGEVFQVSGEVETEGQTSFLHCSVNGVKSRPKLVILDNTVHLFSMEGSAEVSVPVPKFLAGVSTGAQRGAVAPMTGTIEKVLVKAGDTVQMGDALMVMNAMKMEHTIRAPKAGVIKKVFFKEGSQANRHAALVEFEEAAEEE</sequence>
<dbReference type="SUPFAM" id="SSF52440">
    <property type="entry name" value="PreATP-grasp domain"/>
    <property type="match status" value="1"/>
</dbReference>
<comment type="function">
    <text evidence="12">Biotin-attachment subunit of the 3-methylcrotonyl-CoA carboxylase, an enzyme that catalyzes the conversion of 3-methylcrotonyl-CoA to 3-methylglutaconyl-CoA, a critical step for leucine and isovaleric acid catabolism.</text>
</comment>
<dbReference type="FunFam" id="3.40.50.20:FF:000010">
    <property type="entry name" value="Propionyl-CoA carboxylase subunit alpha"/>
    <property type="match status" value="1"/>
</dbReference>
<comment type="cofactor">
    <cofactor evidence="1">
        <name>biotin</name>
        <dbReference type="ChEBI" id="CHEBI:57586"/>
    </cofactor>
</comment>
<dbReference type="SMART" id="SM00878">
    <property type="entry name" value="Biotin_carb_C"/>
    <property type="match status" value="1"/>
</dbReference>
<evidence type="ECO:0000256" key="9">
    <source>
        <dbReference type="ARBA" id="ARBA00025711"/>
    </source>
</evidence>
<proteinExistence type="predicted"/>
<dbReference type="InterPro" id="IPR016185">
    <property type="entry name" value="PreATP-grasp_dom_sf"/>
</dbReference>
<keyword evidence="6" id="KW-0809">Transit peptide</keyword>
<evidence type="ECO:0000256" key="17">
    <source>
        <dbReference type="ARBA" id="ARBA00082627"/>
    </source>
</evidence>
<comment type="subunit">
    <text evidence="13">Probably a dodecamer composed of six biotin-containing alpha subunits (MCCC1) and six beta (MCCC2) subunits. Interacts (via the biotin carboxylation domain) with SIRT4.</text>
</comment>
<evidence type="ECO:0000256" key="8">
    <source>
        <dbReference type="ARBA" id="ARBA00023267"/>
    </source>
</evidence>
<name>A0A8C7FRL1_ONCKI</name>
<dbReference type="Pfam" id="PF00289">
    <property type="entry name" value="Biotin_carb_N"/>
    <property type="match status" value="1"/>
</dbReference>
<dbReference type="GO" id="GO:0046872">
    <property type="term" value="F:metal ion binding"/>
    <property type="evidence" value="ECO:0007669"/>
    <property type="project" value="InterPro"/>
</dbReference>
<keyword evidence="5 18" id="KW-0067">ATP-binding</keyword>
<evidence type="ECO:0000313" key="23">
    <source>
        <dbReference type="Proteomes" id="UP000694557"/>
    </source>
</evidence>
<dbReference type="FunFam" id="2.40.50.100:FF:000003">
    <property type="entry name" value="Acetyl-CoA carboxylase biotin carboxyl carrier protein"/>
    <property type="match status" value="1"/>
</dbReference>
<evidence type="ECO:0000256" key="1">
    <source>
        <dbReference type="ARBA" id="ARBA00001953"/>
    </source>
</evidence>
<evidence type="ECO:0000256" key="12">
    <source>
        <dbReference type="ARBA" id="ARBA00055202"/>
    </source>
</evidence>
<evidence type="ECO:0000256" key="6">
    <source>
        <dbReference type="ARBA" id="ARBA00022946"/>
    </source>
</evidence>
<reference evidence="22" key="1">
    <citation type="submission" date="2025-08" db="UniProtKB">
        <authorList>
            <consortium name="Ensembl"/>
        </authorList>
    </citation>
    <scope>IDENTIFICATION</scope>
</reference>
<dbReference type="SUPFAM" id="SSF51230">
    <property type="entry name" value="Single hybrid motif"/>
    <property type="match status" value="1"/>
</dbReference>
<evidence type="ECO:0000256" key="3">
    <source>
        <dbReference type="ARBA" id="ARBA00022598"/>
    </source>
</evidence>
<dbReference type="PROSITE" id="PS50975">
    <property type="entry name" value="ATP_GRASP"/>
    <property type="match status" value="1"/>
</dbReference>
<dbReference type="PANTHER" id="PTHR18866:SF33">
    <property type="entry name" value="METHYLCROTONOYL-COA CARBOXYLASE SUBUNIT ALPHA, MITOCHONDRIAL-RELATED"/>
    <property type="match status" value="1"/>
</dbReference>
<dbReference type="Pfam" id="PF02785">
    <property type="entry name" value="Biotin_carb_C"/>
    <property type="match status" value="1"/>
</dbReference>
<dbReference type="SUPFAM" id="SSF56059">
    <property type="entry name" value="Glutathione synthetase ATP-binding domain-like"/>
    <property type="match status" value="1"/>
</dbReference>
<evidence type="ECO:0000256" key="4">
    <source>
        <dbReference type="ARBA" id="ARBA00022741"/>
    </source>
</evidence>
<dbReference type="AlphaFoldDB" id="A0A8C7FRL1"/>
<dbReference type="GO" id="GO:0005759">
    <property type="term" value="C:mitochondrial matrix"/>
    <property type="evidence" value="ECO:0007669"/>
    <property type="project" value="UniProtKB-SubCell"/>
</dbReference>
<dbReference type="InterPro" id="IPR001882">
    <property type="entry name" value="Biotin_BS"/>
</dbReference>
<keyword evidence="4 18" id="KW-0547">Nucleotide-binding</keyword>
<keyword evidence="8" id="KW-0092">Biotin</keyword>
<dbReference type="InterPro" id="IPR011054">
    <property type="entry name" value="Rudment_hybrid_motif"/>
</dbReference>
<feature type="domain" description="ATP-grasp" evidence="20">
    <location>
        <begin position="157"/>
        <end position="339"/>
    </location>
</feature>
<keyword evidence="7" id="KW-0496">Mitochondrion</keyword>
<evidence type="ECO:0000259" key="20">
    <source>
        <dbReference type="PROSITE" id="PS50975"/>
    </source>
</evidence>
<dbReference type="PROSITE" id="PS00867">
    <property type="entry name" value="CPSASE_2"/>
    <property type="match status" value="1"/>
</dbReference>
<evidence type="ECO:0000256" key="15">
    <source>
        <dbReference type="ARBA" id="ARBA00076115"/>
    </source>
</evidence>
<comment type="subcellular location">
    <subcellularLocation>
        <location evidence="2">Mitochondrion matrix</location>
    </subcellularLocation>
</comment>
<protein>
    <recommendedName>
        <fullName evidence="14">Methylcrotonoyl-CoA carboxylase subunit alpha, mitochondrial</fullName>
        <ecNumber evidence="10">6.4.1.4</ecNumber>
    </recommendedName>
    <alternativeName>
        <fullName evidence="15">3-methylcrotonyl-CoA carboxylase 1</fullName>
    </alternativeName>
    <alternativeName>
        <fullName evidence="16">3-methylcrotonyl-CoA carboxylase biotin-containing subunit</fullName>
    </alternativeName>
    <alternativeName>
        <fullName evidence="17">3-methylcrotonyl-CoA:carbon dioxide ligase subunit alpha</fullName>
    </alternativeName>
</protein>
<evidence type="ECO:0000313" key="22">
    <source>
        <dbReference type="Ensembl" id="ENSOKIP00005032231.1"/>
    </source>
</evidence>
<keyword evidence="23" id="KW-1185">Reference proteome</keyword>
<feature type="domain" description="Lipoyl-binding" evidence="19">
    <location>
        <begin position="610"/>
        <end position="689"/>
    </location>
</feature>
<dbReference type="InterPro" id="IPR050856">
    <property type="entry name" value="Biotin_carboxylase_complex"/>
</dbReference>
<dbReference type="PROSITE" id="PS50979">
    <property type="entry name" value="BC"/>
    <property type="match status" value="1"/>
</dbReference>
<evidence type="ECO:0000256" key="11">
    <source>
        <dbReference type="ARBA" id="ARBA00052347"/>
    </source>
</evidence>
<dbReference type="Gene3D" id="3.30.1490.20">
    <property type="entry name" value="ATP-grasp fold, A domain"/>
    <property type="match status" value="1"/>
</dbReference>
<dbReference type="GeneTree" id="ENSGT00940000156941"/>
<dbReference type="Gene3D" id="2.40.50.100">
    <property type="match status" value="1"/>
</dbReference>
<dbReference type="Gene3D" id="3.30.700.40">
    <property type="match status" value="1"/>
</dbReference>
<dbReference type="GO" id="GO:0005524">
    <property type="term" value="F:ATP binding"/>
    <property type="evidence" value="ECO:0007669"/>
    <property type="project" value="UniProtKB-UniRule"/>
</dbReference>
<dbReference type="InterPro" id="IPR011761">
    <property type="entry name" value="ATP-grasp"/>
</dbReference>
<dbReference type="InterPro" id="IPR011053">
    <property type="entry name" value="Single_hybrid_motif"/>
</dbReference>
<evidence type="ECO:0000256" key="18">
    <source>
        <dbReference type="PROSITE-ProRule" id="PRU00409"/>
    </source>
</evidence>
<dbReference type="Gene3D" id="3.40.50.20">
    <property type="match status" value="1"/>
</dbReference>
<dbReference type="EC" id="6.4.1.4" evidence="10"/>
<evidence type="ECO:0000256" key="2">
    <source>
        <dbReference type="ARBA" id="ARBA00004305"/>
    </source>
</evidence>
<organism evidence="22 23">
    <name type="scientific">Oncorhynchus kisutch</name>
    <name type="common">Coho salmon</name>
    <name type="synonym">Salmo kisutch</name>
    <dbReference type="NCBI Taxonomy" id="8019"/>
    <lineage>
        <taxon>Eukaryota</taxon>
        <taxon>Metazoa</taxon>
        <taxon>Chordata</taxon>
        <taxon>Craniata</taxon>
        <taxon>Vertebrata</taxon>
        <taxon>Euteleostomi</taxon>
        <taxon>Actinopterygii</taxon>
        <taxon>Neopterygii</taxon>
        <taxon>Teleostei</taxon>
        <taxon>Protacanthopterygii</taxon>
        <taxon>Salmoniformes</taxon>
        <taxon>Salmonidae</taxon>
        <taxon>Salmoninae</taxon>
        <taxon>Oncorhynchus</taxon>
    </lineage>
</organism>
<dbReference type="Pfam" id="PF00364">
    <property type="entry name" value="Biotin_lipoyl"/>
    <property type="match status" value="1"/>
</dbReference>
<feature type="domain" description="Biotin carboxylation" evidence="21">
    <location>
        <begin position="35"/>
        <end position="469"/>
    </location>
</feature>
<keyword evidence="3" id="KW-0436">Ligase</keyword>
<dbReference type="InterPro" id="IPR005479">
    <property type="entry name" value="CPAse_ATP-bd"/>
</dbReference>
<dbReference type="FunFam" id="3.30.1490.20:FF:000003">
    <property type="entry name" value="acetyl-CoA carboxylase isoform X1"/>
    <property type="match status" value="1"/>
</dbReference>
<comment type="pathway">
    <text evidence="9">Amino-acid degradation; L-leucine degradation; (S)-3-hydroxy-3-methylglutaryl-CoA from 3-isovaleryl-CoA: step 2/3.</text>
</comment>
<gene>
    <name evidence="22" type="primary">MCCC1</name>
</gene>
<dbReference type="InterPro" id="IPR011764">
    <property type="entry name" value="Biotin_carboxylation_dom"/>
</dbReference>
<evidence type="ECO:0000256" key="7">
    <source>
        <dbReference type="ARBA" id="ARBA00023128"/>
    </source>
</evidence>
<evidence type="ECO:0000259" key="21">
    <source>
        <dbReference type="PROSITE" id="PS50979"/>
    </source>
</evidence>
<dbReference type="PANTHER" id="PTHR18866">
    <property type="entry name" value="CARBOXYLASE:PYRUVATE/ACETYL-COA/PROPIONYL-COA CARBOXYLASE"/>
    <property type="match status" value="1"/>
</dbReference>
<dbReference type="InterPro" id="IPR005481">
    <property type="entry name" value="BC-like_N"/>
</dbReference>
<dbReference type="InterPro" id="IPR013815">
    <property type="entry name" value="ATP_grasp_subdomain_1"/>
</dbReference>
<dbReference type="FunFam" id="3.30.470.20:FF:000028">
    <property type="entry name" value="Methylcrotonoyl-CoA carboxylase subunit alpha, mitochondrial"/>
    <property type="match status" value="1"/>
</dbReference>
<dbReference type="Ensembl" id="ENSOKIT00005034048.1">
    <property type="protein sequence ID" value="ENSOKIP00005032231.1"/>
    <property type="gene ID" value="ENSOKIG00005013471.1"/>
</dbReference>
<dbReference type="Pfam" id="PF02786">
    <property type="entry name" value="CPSase_L_D2"/>
    <property type="match status" value="2"/>
</dbReference>
<evidence type="ECO:0000256" key="13">
    <source>
        <dbReference type="ARBA" id="ARBA00065291"/>
    </source>
</evidence>
<accession>A0A8C7FRL1</accession>